<protein>
    <submittedName>
        <fullName evidence="2">Uncharacterized protein</fullName>
    </submittedName>
</protein>
<feature type="transmembrane region" description="Helical" evidence="1">
    <location>
        <begin position="6"/>
        <end position="28"/>
    </location>
</feature>
<evidence type="ECO:0000313" key="2">
    <source>
        <dbReference type="EMBL" id="PKR80816.1"/>
    </source>
</evidence>
<reference evidence="2 3" key="1">
    <citation type="submission" date="2017-12" db="EMBL/GenBank/DDBJ databases">
        <title>The draft genome sequence of Brumimicrobium saltpan LHR20.</title>
        <authorList>
            <person name="Do Z.-J."/>
            <person name="Luo H.-R."/>
        </authorList>
    </citation>
    <scope>NUCLEOTIDE SEQUENCE [LARGE SCALE GENOMIC DNA]</scope>
    <source>
        <strain evidence="2 3">LHR20</strain>
    </source>
</reference>
<keyword evidence="1" id="KW-0472">Membrane</keyword>
<accession>A0A2I0R2M6</accession>
<gene>
    <name evidence="2" type="ORF">CW751_08595</name>
</gene>
<evidence type="ECO:0000313" key="3">
    <source>
        <dbReference type="Proteomes" id="UP000236654"/>
    </source>
</evidence>
<evidence type="ECO:0000256" key="1">
    <source>
        <dbReference type="SAM" id="Phobius"/>
    </source>
</evidence>
<dbReference type="Proteomes" id="UP000236654">
    <property type="component" value="Unassembled WGS sequence"/>
</dbReference>
<sequence length="113" mass="13143">MLILSKIVYVFITPLTWLLIALIISVLAKRKRIKRVARISSLAIVLFFSNTFIYKEILRGWEIHAVSFESVNHHDVALVLGGMFEYDHSVDRISVRRGADRIWQALTLYNQKK</sequence>
<name>A0A2I0R2M6_9FLAO</name>
<keyword evidence="1" id="KW-0812">Transmembrane</keyword>
<dbReference type="AlphaFoldDB" id="A0A2I0R2M6"/>
<comment type="caution">
    <text evidence="2">The sequence shown here is derived from an EMBL/GenBank/DDBJ whole genome shotgun (WGS) entry which is preliminary data.</text>
</comment>
<organism evidence="2 3">
    <name type="scientific">Brumimicrobium salinarum</name>
    <dbReference type="NCBI Taxonomy" id="2058658"/>
    <lineage>
        <taxon>Bacteria</taxon>
        <taxon>Pseudomonadati</taxon>
        <taxon>Bacteroidota</taxon>
        <taxon>Flavobacteriia</taxon>
        <taxon>Flavobacteriales</taxon>
        <taxon>Crocinitomicaceae</taxon>
        <taxon>Brumimicrobium</taxon>
    </lineage>
</organism>
<keyword evidence="3" id="KW-1185">Reference proteome</keyword>
<proteinExistence type="predicted"/>
<dbReference type="EMBL" id="PJNI01000008">
    <property type="protein sequence ID" value="PKR80816.1"/>
    <property type="molecule type" value="Genomic_DNA"/>
</dbReference>
<keyword evidence="1" id="KW-1133">Transmembrane helix</keyword>